<feature type="transmembrane region" description="Helical" evidence="8">
    <location>
        <begin position="157"/>
        <end position="178"/>
    </location>
</feature>
<feature type="transmembrane region" description="Helical" evidence="8">
    <location>
        <begin position="98"/>
        <end position="120"/>
    </location>
</feature>
<dbReference type="EMBL" id="FNII01000023">
    <property type="protein sequence ID" value="SDO37516.1"/>
    <property type="molecule type" value="Genomic_DNA"/>
</dbReference>
<dbReference type="InterPro" id="IPR036259">
    <property type="entry name" value="MFS_trans_sf"/>
</dbReference>
<evidence type="ECO:0000256" key="6">
    <source>
        <dbReference type="ARBA" id="ARBA00022989"/>
    </source>
</evidence>
<comment type="similarity">
    <text evidence="2 8">Belongs to the major facilitator superfamily. Bcr/CmlA family.</text>
</comment>
<keyword evidence="5 8" id="KW-0812">Transmembrane</keyword>
<evidence type="ECO:0000256" key="7">
    <source>
        <dbReference type="ARBA" id="ARBA00023136"/>
    </source>
</evidence>
<feature type="transmembrane region" description="Helical" evidence="8">
    <location>
        <begin position="280"/>
        <end position="300"/>
    </location>
</feature>
<name>A0A1H0J1D5_9GAMM</name>
<dbReference type="Gene3D" id="1.20.1720.10">
    <property type="entry name" value="Multidrug resistance protein D"/>
    <property type="match status" value="1"/>
</dbReference>
<accession>A0A1H0J1D5</accession>
<evidence type="ECO:0000256" key="4">
    <source>
        <dbReference type="ARBA" id="ARBA00022475"/>
    </source>
</evidence>
<dbReference type="GO" id="GO:1990961">
    <property type="term" value="P:xenobiotic detoxification by transmembrane export across the plasma membrane"/>
    <property type="evidence" value="ECO:0007669"/>
    <property type="project" value="InterPro"/>
</dbReference>
<reference evidence="11" key="1">
    <citation type="submission" date="2016-10" db="EMBL/GenBank/DDBJ databases">
        <authorList>
            <person name="Varghese N."/>
            <person name="Submissions S."/>
        </authorList>
    </citation>
    <scope>NUCLEOTIDE SEQUENCE [LARGE SCALE GENOMIC DNA]</scope>
    <source>
        <strain evidence="11">CGMCC 1.6494</strain>
    </source>
</reference>
<dbReference type="NCBIfam" id="TIGR00710">
    <property type="entry name" value="efflux_Bcr_CflA"/>
    <property type="match status" value="1"/>
</dbReference>
<dbReference type="GO" id="GO:0042910">
    <property type="term" value="F:xenobiotic transmembrane transporter activity"/>
    <property type="evidence" value="ECO:0007669"/>
    <property type="project" value="InterPro"/>
</dbReference>
<dbReference type="SUPFAM" id="SSF103473">
    <property type="entry name" value="MFS general substrate transporter"/>
    <property type="match status" value="1"/>
</dbReference>
<keyword evidence="4" id="KW-1003">Cell membrane</keyword>
<evidence type="ECO:0000256" key="3">
    <source>
        <dbReference type="ARBA" id="ARBA00022448"/>
    </source>
</evidence>
<keyword evidence="11" id="KW-1185">Reference proteome</keyword>
<dbReference type="PANTHER" id="PTHR23502:SF132">
    <property type="entry name" value="POLYAMINE TRANSPORTER 2-RELATED"/>
    <property type="match status" value="1"/>
</dbReference>
<organism evidence="10 11">
    <name type="scientific">Vreelandella arcis</name>
    <dbReference type="NCBI Taxonomy" id="416873"/>
    <lineage>
        <taxon>Bacteria</taxon>
        <taxon>Pseudomonadati</taxon>
        <taxon>Pseudomonadota</taxon>
        <taxon>Gammaproteobacteria</taxon>
        <taxon>Oceanospirillales</taxon>
        <taxon>Halomonadaceae</taxon>
        <taxon>Vreelandella</taxon>
    </lineage>
</organism>
<sequence>MQLNPRRVAILVAANTALAPFAIDAYLPAMAAIADTVNASIHRTELSISVFLFGFALGQLCFGPLSDRLGRKPVLMSGLLVFLCASLMITTADSLTSLLAWRFVQALGGGACVVNSAAIVRDCFSGREAAKVMSTMAMIMMLAPLVAPTVGSLLLHIAGWWLIFVFLAVYAGFLLWLLGSRLPETRDMSLPAASPRQVIRNYASVLRHREGMGYICAVAASFGGLFAFVTASPFLYLDYFALSPGVYPFVFGVNVVMIASSNRVNIYLLRKRTPQQNLRLGLAIQLVAALGLVAATALNIASLAVVVPLIMLFTGMIGLITPNAISSLLDHFGHISATATALLGGIQFSCGALAGAMVGFFEVEHLWPMVLTMLAAALLGNIGVRLLTPPAKDVPTA</sequence>
<evidence type="ECO:0000256" key="2">
    <source>
        <dbReference type="ARBA" id="ARBA00006236"/>
    </source>
</evidence>
<evidence type="ECO:0000256" key="8">
    <source>
        <dbReference type="RuleBase" id="RU365088"/>
    </source>
</evidence>
<protein>
    <recommendedName>
        <fullName evidence="8">Bcr/CflA family efflux transporter</fullName>
    </recommendedName>
</protein>
<feature type="transmembrane region" description="Helical" evidence="8">
    <location>
        <begin position="341"/>
        <end position="361"/>
    </location>
</feature>
<feature type="domain" description="Major facilitator superfamily (MFS) profile" evidence="9">
    <location>
        <begin position="8"/>
        <end position="392"/>
    </location>
</feature>
<keyword evidence="7 8" id="KW-0472">Membrane</keyword>
<keyword evidence="3 8" id="KW-0813">Transport</keyword>
<dbReference type="InterPro" id="IPR004812">
    <property type="entry name" value="Efflux_drug-R_Bcr/CmlA"/>
</dbReference>
<feature type="transmembrane region" description="Helical" evidence="8">
    <location>
        <begin position="367"/>
        <end position="387"/>
    </location>
</feature>
<feature type="transmembrane region" description="Helical" evidence="8">
    <location>
        <begin position="306"/>
        <end position="329"/>
    </location>
</feature>
<dbReference type="OrthoDB" id="9814303at2"/>
<feature type="transmembrane region" description="Helical" evidence="8">
    <location>
        <begin position="46"/>
        <end position="62"/>
    </location>
</feature>
<dbReference type="Pfam" id="PF07690">
    <property type="entry name" value="MFS_1"/>
    <property type="match status" value="1"/>
</dbReference>
<dbReference type="CDD" id="cd17320">
    <property type="entry name" value="MFS_MdfA_MDR_like"/>
    <property type="match status" value="1"/>
</dbReference>
<evidence type="ECO:0000259" key="9">
    <source>
        <dbReference type="PROSITE" id="PS50850"/>
    </source>
</evidence>
<dbReference type="PANTHER" id="PTHR23502">
    <property type="entry name" value="MAJOR FACILITATOR SUPERFAMILY"/>
    <property type="match status" value="1"/>
</dbReference>
<dbReference type="AlphaFoldDB" id="A0A1H0J1D5"/>
<feature type="transmembrane region" description="Helical" evidence="8">
    <location>
        <begin position="132"/>
        <end position="151"/>
    </location>
</feature>
<dbReference type="RefSeq" id="WP_089708221.1">
    <property type="nucleotide sequence ID" value="NZ_FNII01000023.1"/>
</dbReference>
<evidence type="ECO:0000313" key="11">
    <source>
        <dbReference type="Proteomes" id="UP000199677"/>
    </source>
</evidence>
<dbReference type="PROSITE" id="PS50850">
    <property type="entry name" value="MFS"/>
    <property type="match status" value="1"/>
</dbReference>
<evidence type="ECO:0000256" key="1">
    <source>
        <dbReference type="ARBA" id="ARBA00004651"/>
    </source>
</evidence>
<proteinExistence type="inferred from homology"/>
<feature type="transmembrane region" description="Helical" evidence="8">
    <location>
        <begin position="74"/>
        <end position="92"/>
    </location>
</feature>
<dbReference type="InterPro" id="IPR020846">
    <property type="entry name" value="MFS_dom"/>
</dbReference>
<feature type="transmembrane region" description="Helical" evidence="8">
    <location>
        <begin position="214"/>
        <end position="237"/>
    </location>
</feature>
<evidence type="ECO:0000256" key="5">
    <source>
        <dbReference type="ARBA" id="ARBA00022692"/>
    </source>
</evidence>
<dbReference type="InterPro" id="IPR011701">
    <property type="entry name" value="MFS"/>
</dbReference>
<comment type="subcellular location">
    <subcellularLocation>
        <location evidence="8">Cell inner membrane</location>
        <topology evidence="8">Multi-pass membrane protein</topology>
    </subcellularLocation>
    <subcellularLocation>
        <location evidence="1">Cell membrane</location>
        <topology evidence="1">Multi-pass membrane protein</topology>
    </subcellularLocation>
</comment>
<keyword evidence="6 8" id="KW-1133">Transmembrane helix</keyword>
<keyword evidence="8" id="KW-0997">Cell inner membrane</keyword>
<dbReference type="GO" id="GO:0005886">
    <property type="term" value="C:plasma membrane"/>
    <property type="evidence" value="ECO:0007669"/>
    <property type="project" value="UniProtKB-SubCell"/>
</dbReference>
<dbReference type="STRING" id="416873.SAMN04487951_12325"/>
<gene>
    <name evidence="10" type="ORF">SAMN04487951_12325</name>
</gene>
<evidence type="ECO:0000313" key="10">
    <source>
        <dbReference type="EMBL" id="SDO37516.1"/>
    </source>
</evidence>
<dbReference type="Proteomes" id="UP000199677">
    <property type="component" value="Unassembled WGS sequence"/>
</dbReference>
<comment type="caution">
    <text evidence="8">Lacks conserved residue(s) required for the propagation of feature annotation.</text>
</comment>